<keyword evidence="3" id="KW-0325">Glycoprotein</keyword>
<dbReference type="InterPro" id="IPR000858">
    <property type="entry name" value="S_locus_glycoprot_dom"/>
</dbReference>
<dbReference type="PANTHER" id="PTHR32444">
    <property type="entry name" value="BULB-TYPE LECTIN DOMAIN-CONTAINING PROTEIN"/>
    <property type="match status" value="1"/>
</dbReference>
<gene>
    <name evidence="5" type="ORF">F3Y22_tig00111834pilonHSYRG00003</name>
</gene>
<keyword evidence="2" id="KW-1015">Disulfide bond</keyword>
<dbReference type="Pfam" id="PF00954">
    <property type="entry name" value="S_locus_glycop"/>
    <property type="match status" value="1"/>
</dbReference>
<dbReference type="PANTHER" id="PTHR32444:SF247">
    <property type="entry name" value="OS01G0958200 PROTEIN"/>
    <property type="match status" value="1"/>
</dbReference>
<evidence type="ECO:0000256" key="1">
    <source>
        <dbReference type="ARBA" id="ARBA00022729"/>
    </source>
</evidence>
<dbReference type="InterPro" id="IPR001480">
    <property type="entry name" value="Bulb-type_lectin_dom"/>
</dbReference>
<dbReference type="PROSITE" id="PS50927">
    <property type="entry name" value="BULB_LECTIN"/>
    <property type="match status" value="1"/>
</dbReference>
<evidence type="ECO:0000313" key="6">
    <source>
        <dbReference type="Proteomes" id="UP000436088"/>
    </source>
</evidence>
<dbReference type="GO" id="GO:0048544">
    <property type="term" value="P:recognition of pollen"/>
    <property type="evidence" value="ECO:0007669"/>
    <property type="project" value="InterPro"/>
</dbReference>
<dbReference type="SUPFAM" id="SSF51110">
    <property type="entry name" value="alpha-D-mannose-specific plant lectins"/>
    <property type="match status" value="1"/>
</dbReference>
<organism evidence="5 6">
    <name type="scientific">Hibiscus syriacus</name>
    <name type="common">Rose of Sharon</name>
    <dbReference type="NCBI Taxonomy" id="106335"/>
    <lineage>
        <taxon>Eukaryota</taxon>
        <taxon>Viridiplantae</taxon>
        <taxon>Streptophyta</taxon>
        <taxon>Embryophyta</taxon>
        <taxon>Tracheophyta</taxon>
        <taxon>Spermatophyta</taxon>
        <taxon>Magnoliopsida</taxon>
        <taxon>eudicotyledons</taxon>
        <taxon>Gunneridae</taxon>
        <taxon>Pentapetalae</taxon>
        <taxon>rosids</taxon>
        <taxon>malvids</taxon>
        <taxon>Malvales</taxon>
        <taxon>Malvaceae</taxon>
        <taxon>Malvoideae</taxon>
        <taxon>Hibiscus</taxon>
    </lineage>
</organism>
<dbReference type="EMBL" id="VEPZ02001441">
    <property type="protein sequence ID" value="KAE8672711.1"/>
    <property type="molecule type" value="Genomic_DNA"/>
</dbReference>
<dbReference type="SMART" id="SM00108">
    <property type="entry name" value="B_lectin"/>
    <property type="match status" value="1"/>
</dbReference>
<name>A0A6A2XAU8_HIBSY</name>
<comment type="caution">
    <text evidence="5">The sequence shown here is derived from an EMBL/GenBank/DDBJ whole genome shotgun (WGS) entry which is preliminary data.</text>
</comment>
<dbReference type="InterPro" id="IPR036426">
    <property type="entry name" value="Bulb-type_lectin_dom_sf"/>
</dbReference>
<keyword evidence="6" id="KW-1185">Reference proteome</keyword>
<dbReference type="Proteomes" id="UP000436088">
    <property type="component" value="Unassembled WGS sequence"/>
</dbReference>
<reference evidence="5" key="1">
    <citation type="submission" date="2019-09" db="EMBL/GenBank/DDBJ databases">
        <title>Draft genome information of white flower Hibiscus syriacus.</title>
        <authorList>
            <person name="Kim Y.-M."/>
        </authorList>
    </citation>
    <scope>NUCLEOTIDE SEQUENCE [LARGE SCALE GENOMIC DNA]</scope>
    <source>
        <strain evidence="5">YM2019G1</strain>
    </source>
</reference>
<proteinExistence type="predicted"/>
<evidence type="ECO:0000256" key="3">
    <source>
        <dbReference type="ARBA" id="ARBA00023180"/>
    </source>
</evidence>
<evidence type="ECO:0000256" key="2">
    <source>
        <dbReference type="ARBA" id="ARBA00023157"/>
    </source>
</evidence>
<accession>A0A6A2XAU8</accession>
<feature type="domain" description="Bulb-type lectin" evidence="4">
    <location>
        <begin position="45"/>
        <end position="182"/>
    </location>
</feature>
<dbReference type="Gene3D" id="2.90.10.10">
    <property type="entry name" value="Bulb-type lectin domain"/>
    <property type="match status" value="1"/>
</dbReference>
<protein>
    <recommendedName>
        <fullName evidence="4">Bulb-type lectin domain-containing protein</fullName>
    </recommendedName>
</protein>
<evidence type="ECO:0000313" key="5">
    <source>
        <dbReference type="EMBL" id="KAE8672711.1"/>
    </source>
</evidence>
<dbReference type="Pfam" id="PF07727">
    <property type="entry name" value="RVT_2"/>
    <property type="match status" value="1"/>
</dbReference>
<dbReference type="AlphaFoldDB" id="A0A6A2XAU8"/>
<dbReference type="InterPro" id="IPR013103">
    <property type="entry name" value="RVT_2"/>
</dbReference>
<evidence type="ECO:0000259" key="4">
    <source>
        <dbReference type="PROSITE" id="PS50927"/>
    </source>
</evidence>
<sequence length="636" mass="72581">MFCFSKLKGILRQAYSNGQHEESMAEKLPVLLFTWFFNCRLSFGVDTISVKQSLTGNQTIVSSGGNFVLGFFAPGNPSNYYIGISYGKISEQTPVWVANRETPVRDIHFSELKISDDHPARTWLPGGKLSFNKRTNRSQLLTSWKSSEDPTPSLFSLELDPAGTNSIIIRWNGIRQYWSSGPWDEQSRTFRDVPEMRLNYLFHFMNLYYFSFHSDENVSYITYYLNDSEIISRFIMDYSGQIKQLSCMISQQQWNLYWWNRRQQCRVYALCGAFSSCNDNSYVACDCLTGFQPSSEQNCNKQHYSERCVNASVGIGRGDRFLESRYSNLPEGPEQNKMVFSGLEFCSYTAYAFENNQCSIWIGYLLNLQLLGQDDNTTGKTLTTPFRPYHVNNRESEEANKYQYRTRIRERNNSVQKSELKPLPRARKAVGCKWLFKVKRKPDGSVDRLKARLVAKGYSQMVGRDFYETFSPVVRASTIRIVLAVVVMKEWPLRQIDINNAFLNGRTCIIHWIIRVEVVTAGTIRVDIGLNIGITFRDCDCLVSASSNMVLTDLRSGGVRVAVITLITDSNSGGRPFNIAVIILQYDINLEVVLPLYNICRVFQISATVLRPMRCGRTSSLTVESNQEASPPSCSS</sequence>
<keyword evidence="1" id="KW-0732">Signal</keyword>